<proteinExistence type="predicted"/>
<organism evidence="1 2">
    <name type="scientific">Luteolibacter flavescens</name>
    <dbReference type="NCBI Taxonomy" id="1859460"/>
    <lineage>
        <taxon>Bacteria</taxon>
        <taxon>Pseudomonadati</taxon>
        <taxon>Verrucomicrobiota</taxon>
        <taxon>Verrucomicrobiia</taxon>
        <taxon>Verrucomicrobiales</taxon>
        <taxon>Verrucomicrobiaceae</taxon>
        <taxon>Luteolibacter</taxon>
    </lineage>
</organism>
<sequence length="93" mass="10200">MNSLTAVIPGLQSRAAAAQPTSLSRMRGFQHAAKLCAKPWSAGRVLRQLRQHAGFWADRDEDKACAYRESIGLIARETGERETTVVPDFALTS</sequence>
<dbReference type="RefSeq" id="WP_264503636.1">
    <property type="nucleotide sequence ID" value="NZ_JAPDDS010000021.1"/>
</dbReference>
<evidence type="ECO:0000313" key="1">
    <source>
        <dbReference type="EMBL" id="MCW1887679.1"/>
    </source>
</evidence>
<accession>A0ABT3FVS4</accession>
<comment type="caution">
    <text evidence="1">The sequence shown here is derived from an EMBL/GenBank/DDBJ whole genome shotgun (WGS) entry which is preliminary data.</text>
</comment>
<dbReference type="EMBL" id="JAPDDS010000021">
    <property type="protein sequence ID" value="MCW1887679.1"/>
    <property type="molecule type" value="Genomic_DNA"/>
</dbReference>
<dbReference type="Proteomes" id="UP001207930">
    <property type="component" value="Unassembled WGS sequence"/>
</dbReference>
<reference evidence="1 2" key="1">
    <citation type="submission" date="2022-10" db="EMBL/GenBank/DDBJ databases">
        <title>Luteolibacter flavescens strain MCCC 1K03193, whole genome shotgun sequencing project.</title>
        <authorList>
            <person name="Zhao G."/>
            <person name="Shen L."/>
        </authorList>
    </citation>
    <scope>NUCLEOTIDE SEQUENCE [LARGE SCALE GENOMIC DNA]</scope>
    <source>
        <strain evidence="1 2">MCCC 1K03193</strain>
    </source>
</reference>
<name>A0ABT3FVS4_9BACT</name>
<gene>
    <name evidence="1" type="ORF">OKA04_23280</name>
</gene>
<keyword evidence="2" id="KW-1185">Reference proteome</keyword>
<evidence type="ECO:0000313" key="2">
    <source>
        <dbReference type="Proteomes" id="UP001207930"/>
    </source>
</evidence>
<protein>
    <submittedName>
        <fullName evidence="1">Uncharacterized protein</fullName>
    </submittedName>
</protein>